<keyword evidence="3" id="KW-1185">Reference proteome</keyword>
<evidence type="ECO:0000313" key="2">
    <source>
        <dbReference type="EMBL" id="KXF82797.1"/>
    </source>
</evidence>
<dbReference type="RefSeq" id="WP_067412345.1">
    <property type="nucleotide sequence ID" value="NZ_LNTY01000016.1"/>
</dbReference>
<dbReference type="EMBL" id="LNTY01000016">
    <property type="protein sequence ID" value="KXF82797.1"/>
    <property type="molecule type" value="Genomic_DNA"/>
</dbReference>
<dbReference type="OrthoDB" id="5917764at2"/>
<comment type="caution">
    <text evidence="2">The sequence shown here is derived from an EMBL/GenBank/DDBJ whole genome shotgun (WGS) entry which is preliminary data.</text>
</comment>
<organism evidence="2 3">
    <name type="scientific">Enterovibrio coralii</name>
    <dbReference type="NCBI Taxonomy" id="294935"/>
    <lineage>
        <taxon>Bacteria</taxon>
        <taxon>Pseudomonadati</taxon>
        <taxon>Pseudomonadota</taxon>
        <taxon>Gammaproteobacteria</taxon>
        <taxon>Vibrionales</taxon>
        <taxon>Vibrionaceae</taxon>
        <taxon>Enterovibrio</taxon>
    </lineage>
</organism>
<evidence type="ECO:0000313" key="3">
    <source>
        <dbReference type="Proteomes" id="UP000070529"/>
    </source>
</evidence>
<feature type="region of interest" description="Disordered" evidence="1">
    <location>
        <begin position="1"/>
        <end position="26"/>
    </location>
</feature>
<evidence type="ECO:0000256" key="1">
    <source>
        <dbReference type="SAM" id="MobiDB-lite"/>
    </source>
</evidence>
<proteinExistence type="predicted"/>
<accession>A0A135IBG1</accession>
<gene>
    <name evidence="2" type="ORF">ATN88_23960</name>
</gene>
<feature type="compositionally biased region" description="Polar residues" evidence="1">
    <location>
        <begin position="11"/>
        <end position="26"/>
    </location>
</feature>
<name>A0A135IBG1_9GAMM</name>
<protein>
    <submittedName>
        <fullName evidence="2">Uncharacterized protein</fullName>
    </submittedName>
</protein>
<dbReference type="AlphaFoldDB" id="A0A135IBG1"/>
<sequence length="63" mass="7107">MDMEHGMFSTAAVQSTPSTWSRTSVELTGFNGPSHYHLQKLLGEEKRKPDADEWPASLINERC</sequence>
<dbReference type="Proteomes" id="UP000070529">
    <property type="component" value="Unassembled WGS sequence"/>
</dbReference>
<reference evidence="2 3" key="1">
    <citation type="submission" date="2015-11" db="EMBL/GenBank/DDBJ databases">
        <title>Genomic Taxonomy of the Vibrionaceae.</title>
        <authorList>
            <person name="Gomez-Gil B."/>
            <person name="Enciso-Ibarra J."/>
        </authorList>
    </citation>
    <scope>NUCLEOTIDE SEQUENCE [LARGE SCALE GENOMIC DNA]</scope>
    <source>
        <strain evidence="2 3">CAIM 912</strain>
    </source>
</reference>